<dbReference type="Pfam" id="PF04397">
    <property type="entry name" value="LytTR"/>
    <property type="match status" value="1"/>
</dbReference>
<dbReference type="SMART" id="SM00850">
    <property type="entry name" value="LytTR"/>
    <property type="match status" value="1"/>
</dbReference>
<dbReference type="Pfam" id="PF00072">
    <property type="entry name" value="Response_reg"/>
    <property type="match status" value="1"/>
</dbReference>
<keyword evidence="2" id="KW-0902">Two-component regulatory system</keyword>
<dbReference type="PROSITE" id="PS50110">
    <property type="entry name" value="RESPONSE_REGULATORY"/>
    <property type="match status" value="1"/>
</dbReference>
<evidence type="ECO:0000256" key="1">
    <source>
        <dbReference type="ARBA" id="ARBA00022490"/>
    </source>
</evidence>
<proteinExistence type="predicted"/>
<dbReference type="InterPro" id="IPR007492">
    <property type="entry name" value="LytTR_DNA-bd_dom"/>
</dbReference>
<dbReference type="PANTHER" id="PTHR37299">
    <property type="entry name" value="TRANSCRIPTIONAL REGULATOR-RELATED"/>
    <property type="match status" value="1"/>
</dbReference>
<gene>
    <name evidence="8" type="primary">comE</name>
    <name evidence="8" type="ORF">SAMEA3353535_02087</name>
</gene>
<evidence type="ECO:0000256" key="5">
    <source>
        <dbReference type="PROSITE-ProRule" id="PRU00169"/>
    </source>
</evidence>
<accession>A0A4J1X2I0</accession>
<dbReference type="Gene3D" id="3.40.50.2300">
    <property type="match status" value="1"/>
</dbReference>
<dbReference type="SMART" id="SM00448">
    <property type="entry name" value="REC"/>
    <property type="match status" value="1"/>
</dbReference>
<dbReference type="CDD" id="cd17533">
    <property type="entry name" value="REC_LytTR_AgrA-like"/>
    <property type="match status" value="1"/>
</dbReference>
<dbReference type="InterPro" id="IPR001789">
    <property type="entry name" value="Sig_transdc_resp-reg_receiver"/>
</dbReference>
<name>A0A4J1X2I0_STREE</name>
<dbReference type="GO" id="GO:0000156">
    <property type="term" value="F:phosphorelay response regulator activity"/>
    <property type="evidence" value="ECO:0007669"/>
    <property type="project" value="InterPro"/>
</dbReference>
<protein>
    <submittedName>
        <fullName evidence="8">Response regulator</fullName>
    </submittedName>
</protein>
<evidence type="ECO:0000256" key="4">
    <source>
        <dbReference type="ARBA" id="ARBA00037164"/>
    </source>
</evidence>
<reference evidence="8" key="1">
    <citation type="submission" date="2019-04" db="EMBL/GenBank/DDBJ databases">
        <authorList>
            <consortium name="Pathogen Informatics"/>
        </authorList>
    </citation>
    <scope>NUCLEOTIDE SEQUENCE</scope>
    <source>
        <strain evidence="8">GPSC22</strain>
    </source>
</reference>
<dbReference type="FunFam" id="2.40.50.1020:FF:000003">
    <property type="entry name" value="DNA-binding response regulator"/>
    <property type="match status" value="1"/>
</dbReference>
<dbReference type="EMBL" id="CAATGS010000016">
    <property type="protein sequence ID" value="VNP75073.1"/>
    <property type="molecule type" value="Genomic_DNA"/>
</dbReference>
<dbReference type="PANTHER" id="PTHR37299:SF3">
    <property type="entry name" value="STAGE 0 SPORULATION PROTEIN A HOMOLOG"/>
    <property type="match status" value="1"/>
</dbReference>
<keyword evidence="3" id="KW-0010">Activator</keyword>
<evidence type="ECO:0000259" key="6">
    <source>
        <dbReference type="PROSITE" id="PS50110"/>
    </source>
</evidence>
<dbReference type="SUPFAM" id="SSF52172">
    <property type="entry name" value="CheY-like"/>
    <property type="match status" value="1"/>
</dbReference>
<dbReference type="InterPro" id="IPR046947">
    <property type="entry name" value="LytR-like"/>
</dbReference>
<dbReference type="PROSITE" id="PS50930">
    <property type="entry name" value="HTH_LYTTR"/>
    <property type="match status" value="1"/>
</dbReference>
<keyword evidence="1" id="KW-0963">Cytoplasm</keyword>
<sequence length="273" mass="32539">MKVLILEDVIEHQVRLERILDEISKESNTPISYKTTGKVREFEEYIENDEVNQLYFLDIDIHGIEKKGFEVAQLIRHYNPYAIIVFITSRSEFATLTYKYQISALDFVDKDINDEMFKKRIEQNIFYTKSMLLENEDVVDYFDYNYKGNDLKIPYHDILYIETTGVSHKLRIIGKNFAKEFYGTMTDIQEKDKHAQRFYSPHKSFLVNIGNIREIDRKNLEIVFYEDHRCPISRLKIRKLKDILEKKSQNSCQSKVIMSPKNGEFEGNYFDFI</sequence>
<dbReference type="GO" id="GO:0003677">
    <property type="term" value="F:DNA binding"/>
    <property type="evidence" value="ECO:0007669"/>
    <property type="project" value="InterPro"/>
</dbReference>
<dbReference type="AlphaFoldDB" id="A0A4J1X2I0"/>
<evidence type="ECO:0000259" key="7">
    <source>
        <dbReference type="PROSITE" id="PS50930"/>
    </source>
</evidence>
<organism evidence="8">
    <name type="scientific">Streptococcus pneumoniae</name>
    <dbReference type="NCBI Taxonomy" id="1313"/>
    <lineage>
        <taxon>Bacteria</taxon>
        <taxon>Bacillati</taxon>
        <taxon>Bacillota</taxon>
        <taxon>Bacilli</taxon>
        <taxon>Lactobacillales</taxon>
        <taxon>Streptococcaceae</taxon>
        <taxon>Streptococcus</taxon>
    </lineage>
</organism>
<dbReference type="Gene3D" id="2.40.50.1020">
    <property type="entry name" value="LytTr DNA-binding domain"/>
    <property type="match status" value="1"/>
</dbReference>
<keyword evidence="5" id="KW-0597">Phosphoprotein</keyword>
<dbReference type="InterPro" id="IPR011006">
    <property type="entry name" value="CheY-like_superfamily"/>
</dbReference>
<evidence type="ECO:0000256" key="3">
    <source>
        <dbReference type="ARBA" id="ARBA00023159"/>
    </source>
</evidence>
<feature type="modified residue" description="4-aspartylphosphate" evidence="5">
    <location>
        <position position="58"/>
    </location>
</feature>
<evidence type="ECO:0000256" key="2">
    <source>
        <dbReference type="ARBA" id="ARBA00023012"/>
    </source>
</evidence>
<comment type="function">
    <text evidence="4">Required for high-level post-exponential phase expression of a series of secreted proteins.</text>
</comment>
<evidence type="ECO:0000313" key="8">
    <source>
        <dbReference type="EMBL" id="VNP75073.1"/>
    </source>
</evidence>
<feature type="domain" description="Response regulatory" evidence="6">
    <location>
        <begin position="2"/>
        <end position="125"/>
    </location>
</feature>
<feature type="domain" description="HTH LytTR-type" evidence="7">
    <location>
        <begin position="142"/>
        <end position="246"/>
    </location>
</feature>